<evidence type="ECO:0000256" key="4">
    <source>
        <dbReference type="ARBA" id="ARBA00023125"/>
    </source>
</evidence>
<dbReference type="Gene3D" id="4.10.240.10">
    <property type="entry name" value="Zn(2)-C6 fungal-type DNA-binding domain"/>
    <property type="match status" value="1"/>
</dbReference>
<name>A0A4P7NPM7_PYROR</name>
<evidence type="ECO:0000256" key="3">
    <source>
        <dbReference type="ARBA" id="ARBA00023015"/>
    </source>
</evidence>
<evidence type="ECO:0000259" key="8">
    <source>
        <dbReference type="PROSITE" id="PS50048"/>
    </source>
</evidence>
<evidence type="ECO:0000256" key="7">
    <source>
        <dbReference type="SAM" id="MobiDB-lite"/>
    </source>
</evidence>
<dbReference type="SMR" id="A0A4P7NPM7"/>
<reference evidence="9 10" key="1">
    <citation type="journal article" date="2019" name="Mol. Biol. Evol.">
        <title>Blast fungal genomes show frequent chromosomal changes, gene gains and losses, and effector gene turnover.</title>
        <authorList>
            <person name="Gomez Luciano L.B."/>
            <person name="Jason Tsai I."/>
            <person name="Chuma I."/>
            <person name="Tosa Y."/>
            <person name="Chen Y.H."/>
            <person name="Li J.Y."/>
            <person name="Li M.Y."/>
            <person name="Jade Lu M.Y."/>
            <person name="Nakayashiki H."/>
            <person name="Li W.H."/>
        </authorList>
    </citation>
    <scope>NUCLEOTIDE SEQUENCE [LARGE SCALE GENOMIC DNA]</scope>
    <source>
        <strain evidence="9">MZ5-1-6</strain>
    </source>
</reference>
<evidence type="ECO:0000256" key="1">
    <source>
        <dbReference type="ARBA" id="ARBA00022723"/>
    </source>
</evidence>
<dbReference type="EMBL" id="CP034209">
    <property type="protein sequence ID" value="QBZ64122.1"/>
    <property type="molecule type" value="Genomic_DNA"/>
</dbReference>
<keyword evidence="6" id="KW-0539">Nucleus</keyword>
<keyword evidence="3" id="KW-0805">Transcription regulation</keyword>
<feature type="compositionally biased region" description="Basic residues" evidence="7">
    <location>
        <begin position="23"/>
        <end position="35"/>
    </location>
</feature>
<evidence type="ECO:0000256" key="2">
    <source>
        <dbReference type="ARBA" id="ARBA00022833"/>
    </source>
</evidence>
<organism evidence="9 10">
    <name type="scientific">Pyricularia oryzae</name>
    <name type="common">Rice blast fungus</name>
    <name type="synonym">Magnaporthe oryzae</name>
    <dbReference type="NCBI Taxonomy" id="318829"/>
    <lineage>
        <taxon>Eukaryota</taxon>
        <taxon>Fungi</taxon>
        <taxon>Dikarya</taxon>
        <taxon>Ascomycota</taxon>
        <taxon>Pezizomycotina</taxon>
        <taxon>Sordariomycetes</taxon>
        <taxon>Sordariomycetidae</taxon>
        <taxon>Magnaporthales</taxon>
        <taxon>Pyriculariaceae</taxon>
        <taxon>Pyricularia</taxon>
    </lineage>
</organism>
<dbReference type="AlphaFoldDB" id="A0A4P7NPM7"/>
<dbReference type="InterPro" id="IPR052360">
    <property type="entry name" value="Transcr_Regulatory_Proteins"/>
</dbReference>
<dbReference type="GO" id="GO:0008270">
    <property type="term" value="F:zinc ion binding"/>
    <property type="evidence" value="ECO:0007669"/>
    <property type="project" value="InterPro"/>
</dbReference>
<dbReference type="Pfam" id="PF00172">
    <property type="entry name" value="Zn_clus"/>
    <property type="match status" value="1"/>
</dbReference>
<dbReference type="PROSITE" id="PS00463">
    <property type="entry name" value="ZN2_CY6_FUNGAL_1"/>
    <property type="match status" value="1"/>
</dbReference>
<dbReference type="GO" id="GO:0000981">
    <property type="term" value="F:DNA-binding transcription factor activity, RNA polymerase II-specific"/>
    <property type="evidence" value="ECO:0007669"/>
    <property type="project" value="InterPro"/>
</dbReference>
<dbReference type="VEuPathDB" id="FungiDB:M_BR32_EuGene_00098501"/>
<dbReference type="CDD" id="cd00067">
    <property type="entry name" value="GAL4"/>
    <property type="match status" value="1"/>
</dbReference>
<evidence type="ECO:0000256" key="6">
    <source>
        <dbReference type="ARBA" id="ARBA00023242"/>
    </source>
</evidence>
<sequence length="316" mass="35211">MDDQLKQEQWQLVTTHRPPPQAKRCRPGARGKPKARTGCLTCKQRRYKCDEARPTCGGCVKGNWECQYPTADAQARRRAPMPPIPAAAATTTQPRMLPRLSERDMQSFSFFIIGVVPGLESGLSTHGIRPILIQTAIAEPCVLHAALASGLATRDSCWPGDDRAERVARLESILGHYNQAIRATAELMREHGNQRALAKSRPDRLLAAMWACLLMSVTDHSCTGPLAIGQLPETNWDRALVHMRAVYVMLQECWALSPYVEGEGPPDKNSQVQDHIVEVASAASNFFLQNKVYEDEANSRHLRRETRDEPVRLDGV</sequence>
<evidence type="ECO:0000313" key="9">
    <source>
        <dbReference type="EMBL" id="QBZ64122.1"/>
    </source>
</evidence>
<dbReference type="SUPFAM" id="SSF57701">
    <property type="entry name" value="Zn2/Cys6 DNA-binding domain"/>
    <property type="match status" value="1"/>
</dbReference>
<feature type="domain" description="Zn(2)-C6 fungal-type" evidence="8">
    <location>
        <begin position="38"/>
        <end position="68"/>
    </location>
</feature>
<dbReference type="GO" id="GO:0003677">
    <property type="term" value="F:DNA binding"/>
    <property type="evidence" value="ECO:0007669"/>
    <property type="project" value="UniProtKB-KW"/>
</dbReference>
<dbReference type="Pfam" id="PF11951">
    <property type="entry name" value="Fungal_trans_2"/>
    <property type="match status" value="1"/>
</dbReference>
<dbReference type="PANTHER" id="PTHR36206">
    <property type="entry name" value="ASPERCRYPTIN BIOSYNTHESIS CLUSTER-SPECIFIC TRANSCRIPTION REGULATOR ATNN-RELATED"/>
    <property type="match status" value="1"/>
</dbReference>
<evidence type="ECO:0000313" key="10">
    <source>
        <dbReference type="Proteomes" id="UP000294847"/>
    </source>
</evidence>
<dbReference type="InterPro" id="IPR001138">
    <property type="entry name" value="Zn2Cys6_DnaBD"/>
</dbReference>
<accession>A0A4P7NPM7</accession>
<keyword evidence="2" id="KW-0862">Zinc</keyword>
<keyword evidence="5" id="KW-0804">Transcription</keyword>
<dbReference type="PANTHER" id="PTHR36206:SF12">
    <property type="entry name" value="ASPERCRYPTIN BIOSYNTHESIS CLUSTER-SPECIFIC TRANSCRIPTION REGULATOR ATNN-RELATED"/>
    <property type="match status" value="1"/>
</dbReference>
<dbReference type="PROSITE" id="PS50048">
    <property type="entry name" value="ZN2_CY6_FUNGAL_2"/>
    <property type="match status" value="1"/>
</dbReference>
<dbReference type="InterPro" id="IPR036864">
    <property type="entry name" value="Zn2-C6_fun-type_DNA-bd_sf"/>
</dbReference>
<dbReference type="SMART" id="SM00066">
    <property type="entry name" value="GAL4"/>
    <property type="match status" value="1"/>
</dbReference>
<dbReference type="Proteomes" id="UP000294847">
    <property type="component" value="Chromosome 6"/>
</dbReference>
<protein>
    <recommendedName>
        <fullName evidence="8">Zn(2)-C6 fungal-type domain-containing protein</fullName>
    </recommendedName>
</protein>
<evidence type="ECO:0000256" key="5">
    <source>
        <dbReference type="ARBA" id="ARBA00023163"/>
    </source>
</evidence>
<keyword evidence="1" id="KW-0479">Metal-binding</keyword>
<proteinExistence type="predicted"/>
<feature type="region of interest" description="Disordered" evidence="7">
    <location>
        <begin position="1"/>
        <end position="36"/>
    </location>
</feature>
<keyword evidence="4" id="KW-0238">DNA-binding</keyword>
<dbReference type="InterPro" id="IPR021858">
    <property type="entry name" value="Fun_TF"/>
</dbReference>
<gene>
    <name evidence="9" type="ORF">PoMZ_05814</name>
</gene>
<dbReference type="OMA" id="WACLLMS"/>